<accession>A0ABW5A2C0</accession>
<dbReference type="Gene3D" id="3.40.630.30">
    <property type="match status" value="1"/>
</dbReference>
<evidence type="ECO:0000313" key="2">
    <source>
        <dbReference type="EMBL" id="MFD2171635.1"/>
    </source>
</evidence>
<keyword evidence="3" id="KW-1185">Reference proteome</keyword>
<sequence length="181" mass="20951">MKSFPTLQTERLVLRELRMTDAGAIFANLSDAKTMEYFGMDPLTRLEQVEPIIEKNLQTYAEDRGIRWAITFREEDRLIGTIGYHHIDRAWFRSEIAYELNRSLWGKGVMREALLAVLPYGFDQMNLNRIEGLVSPENVGSLRLLEKSGFTKEGVLKEYMYFGGRFHDAVVYALLKSEFEA</sequence>
<dbReference type="Pfam" id="PF13302">
    <property type="entry name" value="Acetyltransf_3"/>
    <property type="match status" value="1"/>
</dbReference>
<dbReference type="PANTHER" id="PTHR43792:SF9">
    <property type="entry name" value="RIBOSOMAL-PROTEIN-ALANINE ACETYLTRANSFERASE"/>
    <property type="match status" value="1"/>
</dbReference>
<dbReference type="PANTHER" id="PTHR43792">
    <property type="entry name" value="GNAT FAMILY, PUTATIVE (AFU_ORTHOLOGUE AFUA_3G00765)-RELATED-RELATED"/>
    <property type="match status" value="1"/>
</dbReference>
<name>A0ABW5A2C0_9BACL</name>
<dbReference type="PROSITE" id="PS51186">
    <property type="entry name" value="GNAT"/>
    <property type="match status" value="1"/>
</dbReference>
<keyword evidence="2" id="KW-0012">Acyltransferase</keyword>
<dbReference type="Proteomes" id="UP001597343">
    <property type="component" value="Unassembled WGS sequence"/>
</dbReference>
<organism evidence="2 3">
    <name type="scientific">Tumebacillus lipolyticus</name>
    <dbReference type="NCBI Taxonomy" id="1280370"/>
    <lineage>
        <taxon>Bacteria</taxon>
        <taxon>Bacillati</taxon>
        <taxon>Bacillota</taxon>
        <taxon>Bacilli</taxon>
        <taxon>Bacillales</taxon>
        <taxon>Alicyclobacillaceae</taxon>
        <taxon>Tumebacillus</taxon>
    </lineage>
</organism>
<proteinExistence type="predicted"/>
<dbReference type="InterPro" id="IPR016181">
    <property type="entry name" value="Acyl_CoA_acyltransferase"/>
</dbReference>
<gene>
    <name evidence="2" type="ORF">ACFSOY_16860</name>
</gene>
<dbReference type="EC" id="2.3.-.-" evidence="2"/>
<dbReference type="InterPro" id="IPR000182">
    <property type="entry name" value="GNAT_dom"/>
</dbReference>
<reference evidence="3" key="1">
    <citation type="journal article" date="2019" name="Int. J. Syst. Evol. Microbiol.">
        <title>The Global Catalogue of Microorganisms (GCM) 10K type strain sequencing project: providing services to taxonomists for standard genome sequencing and annotation.</title>
        <authorList>
            <consortium name="The Broad Institute Genomics Platform"/>
            <consortium name="The Broad Institute Genome Sequencing Center for Infectious Disease"/>
            <person name="Wu L."/>
            <person name="Ma J."/>
        </authorList>
    </citation>
    <scope>NUCLEOTIDE SEQUENCE [LARGE SCALE GENOMIC DNA]</scope>
    <source>
        <strain evidence="3">CGMCC 1.13574</strain>
    </source>
</reference>
<dbReference type="GO" id="GO:0016746">
    <property type="term" value="F:acyltransferase activity"/>
    <property type="evidence" value="ECO:0007669"/>
    <property type="project" value="UniProtKB-KW"/>
</dbReference>
<dbReference type="InterPro" id="IPR051531">
    <property type="entry name" value="N-acetyltransferase"/>
</dbReference>
<evidence type="ECO:0000259" key="1">
    <source>
        <dbReference type="PROSITE" id="PS51186"/>
    </source>
</evidence>
<comment type="caution">
    <text evidence="2">The sequence shown here is derived from an EMBL/GenBank/DDBJ whole genome shotgun (WGS) entry which is preliminary data.</text>
</comment>
<dbReference type="SUPFAM" id="SSF55729">
    <property type="entry name" value="Acyl-CoA N-acyltransferases (Nat)"/>
    <property type="match status" value="1"/>
</dbReference>
<protein>
    <submittedName>
        <fullName evidence="2">GNAT family N-acetyltransferase</fullName>
        <ecNumber evidence="2">2.3.-.-</ecNumber>
    </submittedName>
</protein>
<feature type="domain" description="N-acetyltransferase" evidence="1">
    <location>
        <begin position="12"/>
        <end position="177"/>
    </location>
</feature>
<keyword evidence="2" id="KW-0808">Transferase</keyword>
<dbReference type="EMBL" id="JBHUIO010000011">
    <property type="protein sequence ID" value="MFD2171635.1"/>
    <property type="molecule type" value="Genomic_DNA"/>
</dbReference>
<evidence type="ECO:0000313" key="3">
    <source>
        <dbReference type="Proteomes" id="UP001597343"/>
    </source>
</evidence>
<dbReference type="RefSeq" id="WP_386048612.1">
    <property type="nucleotide sequence ID" value="NZ_JBHUIO010000011.1"/>
</dbReference>